<dbReference type="EMBL" id="UGYO01000001">
    <property type="protein sequence ID" value="SUI52295.1"/>
    <property type="molecule type" value="Genomic_DNA"/>
</dbReference>
<sequence length="222" mass="24591">MALPTDWQAFIAAEQQAPYFQQLSEFVAAERAAGKAIFPPEDEVFSAFELTPLDKVRVVLIGQDPYHGPGQAHGLCFSVKPGVKTPPSLVNMYKELATDIPGFSIPDHGNLLSWAKQGVLMLNTVLTVEQGKAHSHAKAGWETFTDRALQLLDQREEPIIFVLWGSHAIKKGKLIKAPQHKILSGPHPSPLSAYRGFFGCGHFSAINQQLKQWQQAEIDWQV</sequence>
<feature type="active site" description="Proton acceptor" evidence="9">
    <location>
        <position position="64"/>
    </location>
</feature>
<dbReference type="NCBIfam" id="NF003591">
    <property type="entry name" value="PRK05254.1-4"/>
    <property type="match status" value="1"/>
</dbReference>
<evidence type="ECO:0000313" key="12">
    <source>
        <dbReference type="Proteomes" id="UP000254069"/>
    </source>
</evidence>
<dbReference type="HAMAP" id="MF_00148">
    <property type="entry name" value="UDG"/>
    <property type="match status" value="1"/>
</dbReference>
<dbReference type="FunFam" id="3.40.470.10:FF:000001">
    <property type="entry name" value="Uracil-DNA glycosylase"/>
    <property type="match status" value="1"/>
</dbReference>
<dbReference type="NCBIfam" id="NF003588">
    <property type="entry name" value="PRK05254.1-1"/>
    <property type="match status" value="1"/>
</dbReference>
<dbReference type="NCBIfam" id="TIGR00628">
    <property type="entry name" value="ung"/>
    <property type="match status" value="1"/>
</dbReference>
<evidence type="ECO:0000313" key="11">
    <source>
        <dbReference type="EMBL" id="SUI52295.1"/>
    </source>
</evidence>
<dbReference type="InterPro" id="IPR036895">
    <property type="entry name" value="Uracil-DNA_glycosylase-like_sf"/>
</dbReference>
<dbReference type="PANTHER" id="PTHR11264:SF0">
    <property type="entry name" value="URACIL-DNA GLYCOSYLASE"/>
    <property type="match status" value="1"/>
</dbReference>
<dbReference type="SMART" id="SM00986">
    <property type="entry name" value="UDG"/>
    <property type="match status" value="1"/>
</dbReference>
<evidence type="ECO:0000256" key="8">
    <source>
        <dbReference type="ARBA" id="ARBA00023204"/>
    </source>
</evidence>
<dbReference type="GeneID" id="93807938"/>
<dbReference type="InterPro" id="IPR018085">
    <property type="entry name" value="Ura-DNA_Glyclase_AS"/>
</dbReference>
<keyword evidence="6 9" id="KW-0227">DNA damage</keyword>
<name>A0A379YZ83_9GAMM</name>
<dbReference type="NCBIfam" id="NF003592">
    <property type="entry name" value="PRK05254.1-5"/>
    <property type="match status" value="1"/>
</dbReference>
<keyword evidence="7 9" id="KW-0378">Hydrolase</keyword>
<evidence type="ECO:0000256" key="1">
    <source>
        <dbReference type="ARBA" id="ARBA00001400"/>
    </source>
</evidence>
<evidence type="ECO:0000256" key="10">
    <source>
        <dbReference type="RuleBase" id="RU003780"/>
    </source>
</evidence>
<dbReference type="PROSITE" id="PS00130">
    <property type="entry name" value="U_DNA_GLYCOSYLASE"/>
    <property type="match status" value="1"/>
</dbReference>
<comment type="function">
    <text evidence="2 9 10">Excises uracil residues from the DNA which can arise as a result of misincorporation of dUMP residues by DNA polymerase or due to deamination of cytosine.</text>
</comment>
<keyword evidence="8 9" id="KW-0234">DNA repair</keyword>
<dbReference type="EC" id="3.2.2.27" evidence="4 9"/>
<dbReference type="GO" id="GO:0004844">
    <property type="term" value="F:uracil DNA N-glycosylase activity"/>
    <property type="evidence" value="ECO:0007669"/>
    <property type="project" value="UniProtKB-UniRule"/>
</dbReference>
<gene>
    <name evidence="11" type="primary">ung_1</name>
    <name evidence="9" type="synonym">ung</name>
    <name evidence="11" type="ORF">NCTC10738_00698</name>
</gene>
<comment type="subcellular location">
    <subcellularLocation>
        <location evidence="9">Cytoplasm</location>
    </subcellularLocation>
</comment>
<dbReference type="SUPFAM" id="SSF52141">
    <property type="entry name" value="Uracil-DNA glycosylase-like"/>
    <property type="match status" value="1"/>
</dbReference>
<dbReference type="Proteomes" id="UP000254069">
    <property type="component" value="Unassembled WGS sequence"/>
</dbReference>
<reference evidence="11 12" key="1">
    <citation type="submission" date="2018-06" db="EMBL/GenBank/DDBJ databases">
        <authorList>
            <consortium name="Pathogen Informatics"/>
            <person name="Doyle S."/>
        </authorList>
    </citation>
    <scope>NUCLEOTIDE SEQUENCE [LARGE SCALE GENOMIC DNA]</scope>
    <source>
        <strain evidence="11 12">NCTC10738</strain>
    </source>
</reference>
<dbReference type="RefSeq" id="WP_025009991.1">
    <property type="nucleotide sequence ID" value="NZ_AP024612.1"/>
</dbReference>
<keyword evidence="11" id="KW-0326">Glycosidase</keyword>
<dbReference type="SMART" id="SM00987">
    <property type="entry name" value="UreE_C"/>
    <property type="match status" value="1"/>
</dbReference>
<organism evidence="11 12">
    <name type="scientific">Shewanella algae</name>
    <dbReference type="NCBI Taxonomy" id="38313"/>
    <lineage>
        <taxon>Bacteria</taxon>
        <taxon>Pseudomonadati</taxon>
        <taxon>Pseudomonadota</taxon>
        <taxon>Gammaproteobacteria</taxon>
        <taxon>Alteromonadales</taxon>
        <taxon>Shewanellaceae</taxon>
        <taxon>Shewanella</taxon>
    </lineage>
</organism>
<evidence type="ECO:0000256" key="5">
    <source>
        <dbReference type="ARBA" id="ARBA00018429"/>
    </source>
</evidence>
<accession>A0A379YZ83</accession>
<evidence type="ECO:0000256" key="2">
    <source>
        <dbReference type="ARBA" id="ARBA00002631"/>
    </source>
</evidence>
<evidence type="ECO:0000256" key="3">
    <source>
        <dbReference type="ARBA" id="ARBA00008184"/>
    </source>
</evidence>
<evidence type="ECO:0000256" key="6">
    <source>
        <dbReference type="ARBA" id="ARBA00022763"/>
    </source>
</evidence>
<comment type="catalytic activity">
    <reaction evidence="1 9 10">
        <text>Hydrolyzes single-stranded DNA or mismatched double-stranded DNA and polynucleotides, releasing free uracil.</text>
        <dbReference type="EC" id="3.2.2.27"/>
    </reaction>
</comment>
<dbReference type="Pfam" id="PF03167">
    <property type="entry name" value="UDG"/>
    <property type="match status" value="1"/>
</dbReference>
<dbReference type="InterPro" id="IPR005122">
    <property type="entry name" value="Uracil-DNA_glycosylase-like"/>
</dbReference>
<dbReference type="InterPro" id="IPR002043">
    <property type="entry name" value="UDG_fam1"/>
</dbReference>
<dbReference type="AlphaFoldDB" id="A0A379YZ83"/>
<evidence type="ECO:0000256" key="9">
    <source>
        <dbReference type="HAMAP-Rule" id="MF_00148"/>
    </source>
</evidence>
<evidence type="ECO:0000256" key="7">
    <source>
        <dbReference type="ARBA" id="ARBA00022801"/>
    </source>
</evidence>
<dbReference type="Gene3D" id="3.40.470.10">
    <property type="entry name" value="Uracil-DNA glycosylase-like domain"/>
    <property type="match status" value="1"/>
</dbReference>
<accession>A0A3G4UJU4</accession>
<dbReference type="CDD" id="cd10027">
    <property type="entry name" value="UDG-F1-like"/>
    <property type="match status" value="1"/>
</dbReference>
<keyword evidence="9" id="KW-0963">Cytoplasm</keyword>
<comment type="similarity">
    <text evidence="3 9 10">Belongs to the uracil-DNA glycosylase (UDG) superfamily. UNG family.</text>
</comment>
<evidence type="ECO:0000256" key="4">
    <source>
        <dbReference type="ARBA" id="ARBA00012030"/>
    </source>
</evidence>
<dbReference type="PANTHER" id="PTHR11264">
    <property type="entry name" value="URACIL-DNA GLYCOSYLASE"/>
    <property type="match status" value="1"/>
</dbReference>
<protein>
    <recommendedName>
        <fullName evidence="5 9">Uracil-DNA glycosylase</fullName>
        <shortName evidence="9">UDG</shortName>
        <ecNumber evidence="4 9">3.2.2.27</ecNumber>
    </recommendedName>
</protein>
<proteinExistence type="inferred from homology"/>
<keyword evidence="12" id="KW-1185">Reference proteome</keyword>
<dbReference type="GO" id="GO:0097510">
    <property type="term" value="P:base-excision repair, AP site formation via deaminated base removal"/>
    <property type="evidence" value="ECO:0007669"/>
    <property type="project" value="TreeGrafter"/>
</dbReference>
<dbReference type="NCBIfam" id="NF003589">
    <property type="entry name" value="PRK05254.1-2"/>
    <property type="match status" value="1"/>
</dbReference>
<dbReference type="GO" id="GO:0005737">
    <property type="term" value="C:cytoplasm"/>
    <property type="evidence" value="ECO:0007669"/>
    <property type="project" value="UniProtKB-SubCell"/>
</dbReference>